<evidence type="ECO:0000256" key="7">
    <source>
        <dbReference type="ARBA" id="ARBA00023136"/>
    </source>
</evidence>
<dbReference type="SUPFAM" id="SSF144091">
    <property type="entry name" value="Rhomboid-like"/>
    <property type="match status" value="2"/>
</dbReference>
<feature type="transmembrane region" description="Helical" evidence="8">
    <location>
        <begin position="20"/>
        <end position="48"/>
    </location>
</feature>
<gene>
    <name evidence="10" type="ORF">HPB48_012966</name>
</gene>
<organism evidence="10 11">
    <name type="scientific">Haemaphysalis longicornis</name>
    <name type="common">Bush tick</name>
    <dbReference type="NCBI Taxonomy" id="44386"/>
    <lineage>
        <taxon>Eukaryota</taxon>
        <taxon>Metazoa</taxon>
        <taxon>Ecdysozoa</taxon>
        <taxon>Arthropoda</taxon>
        <taxon>Chelicerata</taxon>
        <taxon>Arachnida</taxon>
        <taxon>Acari</taxon>
        <taxon>Parasitiformes</taxon>
        <taxon>Ixodida</taxon>
        <taxon>Ixodoidea</taxon>
        <taxon>Ixodidae</taxon>
        <taxon>Haemaphysalinae</taxon>
        <taxon>Haemaphysalis</taxon>
    </lineage>
</organism>
<keyword evidence="4 8" id="KW-0812">Transmembrane</keyword>
<evidence type="ECO:0000256" key="3">
    <source>
        <dbReference type="ARBA" id="ARBA00022670"/>
    </source>
</evidence>
<feature type="transmembrane region" description="Helical" evidence="8">
    <location>
        <begin position="303"/>
        <end position="321"/>
    </location>
</feature>
<dbReference type="Proteomes" id="UP000821853">
    <property type="component" value="Unassembled WGS sequence"/>
</dbReference>
<protein>
    <recommendedName>
        <fullName evidence="9">Peptidase S54 rhomboid domain-containing protein</fullName>
    </recommendedName>
</protein>
<dbReference type="PANTHER" id="PTHR43066:SF1">
    <property type="entry name" value="RHOMBOID PROTEIN 2"/>
    <property type="match status" value="1"/>
</dbReference>
<dbReference type="PANTHER" id="PTHR43066">
    <property type="entry name" value="RHOMBOID-RELATED PROTEIN"/>
    <property type="match status" value="1"/>
</dbReference>
<evidence type="ECO:0000256" key="8">
    <source>
        <dbReference type="SAM" id="Phobius"/>
    </source>
</evidence>
<dbReference type="AlphaFoldDB" id="A0A9J6FS79"/>
<evidence type="ECO:0000256" key="5">
    <source>
        <dbReference type="ARBA" id="ARBA00022801"/>
    </source>
</evidence>
<dbReference type="VEuPathDB" id="VectorBase:HLOH_047994"/>
<evidence type="ECO:0000259" key="9">
    <source>
        <dbReference type="Pfam" id="PF01694"/>
    </source>
</evidence>
<evidence type="ECO:0000256" key="6">
    <source>
        <dbReference type="ARBA" id="ARBA00022989"/>
    </source>
</evidence>
<evidence type="ECO:0000313" key="11">
    <source>
        <dbReference type="Proteomes" id="UP000821853"/>
    </source>
</evidence>
<feature type="transmembrane region" description="Helical" evidence="8">
    <location>
        <begin position="119"/>
        <end position="144"/>
    </location>
</feature>
<sequence length="459" mass="51015">MEYLTWLVSLVVGERHIGLWALALLAYHLLYVVGLPSLPLVTGLTVVFQTAIYARWLPVPWNSPLEVCLSAHHIQPHRQWRRLLLAQVEHVDDWHLYNNMVSFLWKAIQLENDMGSAKFGYVLALLLVLCGVIEVGLAFILSWASGNSKYIQECGVGFSGVIFALKVLKNVAWFGQAQAFPAWYAWYELLETMILAPQSSFMGHLAGLLAGTAYVCHFQYNPPSFAPVSALISAAFIRALPSSWDAMIQSPCLSADSVLNRGDWKQLFLSPLYSYNDLHAAYAFVTMMFLGHRYERSKGSARFAIRVLSMTAATGLLYCWLARKLAEFDLYHFKGVFGYEMEYKCFSGATAAILALKRKECGDRVVNKRLQTFADVLGLRRRDTGRGQRSLVFGAHSPGPLPGPMVRPAMSPLLGALLEAVFLGICFPLLWTLGHTAGIAAGIIYAALLFLLEKLAEAP</sequence>
<accession>A0A9J6FS79</accession>
<keyword evidence="6 8" id="KW-1133">Transmembrane helix</keyword>
<dbReference type="OrthoDB" id="10257275at2759"/>
<dbReference type="InterPro" id="IPR035952">
    <property type="entry name" value="Rhomboid-like_sf"/>
</dbReference>
<reference evidence="10 11" key="1">
    <citation type="journal article" date="2020" name="Cell">
        <title>Large-Scale Comparative Analyses of Tick Genomes Elucidate Their Genetic Diversity and Vector Capacities.</title>
        <authorList>
            <consortium name="Tick Genome and Microbiome Consortium (TIGMIC)"/>
            <person name="Jia N."/>
            <person name="Wang J."/>
            <person name="Shi W."/>
            <person name="Du L."/>
            <person name="Sun Y."/>
            <person name="Zhan W."/>
            <person name="Jiang J.F."/>
            <person name="Wang Q."/>
            <person name="Zhang B."/>
            <person name="Ji P."/>
            <person name="Bell-Sakyi L."/>
            <person name="Cui X.M."/>
            <person name="Yuan T.T."/>
            <person name="Jiang B.G."/>
            <person name="Yang W.F."/>
            <person name="Lam T.T."/>
            <person name="Chang Q.C."/>
            <person name="Ding S.J."/>
            <person name="Wang X.J."/>
            <person name="Zhu J.G."/>
            <person name="Ruan X.D."/>
            <person name="Zhao L."/>
            <person name="Wei J.T."/>
            <person name="Ye R.Z."/>
            <person name="Que T.C."/>
            <person name="Du C.H."/>
            <person name="Zhou Y.H."/>
            <person name="Cheng J.X."/>
            <person name="Dai P.F."/>
            <person name="Guo W.B."/>
            <person name="Han X.H."/>
            <person name="Huang E.J."/>
            <person name="Li L.F."/>
            <person name="Wei W."/>
            <person name="Gao Y.C."/>
            <person name="Liu J.Z."/>
            <person name="Shao H.Z."/>
            <person name="Wang X."/>
            <person name="Wang C.C."/>
            <person name="Yang T.C."/>
            <person name="Huo Q.B."/>
            <person name="Li W."/>
            <person name="Chen H.Y."/>
            <person name="Chen S.E."/>
            <person name="Zhou L.G."/>
            <person name="Ni X.B."/>
            <person name="Tian J.H."/>
            <person name="Sheng Y."/>
            <person name="Liu T."/>
            <person name="Pan Y.S."/>
            <person name="Xia L.Y."/>
            <person name="Li J."/>
            <person name="Zhao F."/>
            <person name="Cao W.C."/>
        </authorList>
    </citation>
    <scope>NUCLEOTIDE SEQUENCE [LARGE SCALE GENOMIC DNA]</scope>
    <source>
        <strain evidence="10">HaeL-2018</strain>
    </source>
</reference>
<evidence type="ECO:0000256" key="4">
    <source>
        <dbReference type="ARBA" id="ARBA00022692"/>
    </source>
</evidence>
<comment type="similarity">
    <text evidence="2">Belongs to the peptidase S54 family.</text>
</comment>
<proteinExistence type="inferred from homology"/>
<evidence type="ECO:0000256" key="2">
    <source>
        <dbReference type="ARBA" id="ARBA00009045"/>
    </source>
</evidence>
<evidence type="ECO:0000256" key="1">
    <source>
        <dbReference type="ARBA" id="ARBA00004141"/>
    </source>
</evidence>
<dbReference type="GO" id="GO:0006508">
    <property type="term" value="P:proteolysis"/>
    <property type="evidence" value="ECO:0007669"/>
    <property type="project" value="UniProtKB-KW"/>
</dbReference>
<dbReference type="EMBL" id="JABSTR010000003">
    <property type="protein sequence ID" value="KAH9364956.1"/>
    <property type="molecule type" value="Genomic_DNA"/>
</dbReference>
<keyword evidence="3" id="KW-0645">Protease</keyword>
<dbReference type="Pfam" id="PF01694">
    <property type="entry name" value="Rhomboid"/>
    <property type="match status" value="1"/>
</dbReference>
<name>A0A9J6FS79_HAELO</name>
<feature type="transmembrane region" description="Helical" evidence="8">
    <location>
        <begin position="437"/>
        <end position="456"/>
    </location>
</feature>
<evidence type="ECO:0000313" key="10">
    <source>
        <dbReference type="EMBL" id="KAH9364956.1"/>
    </source>
</evidence>
<keyword evidence="5" id="KW-0378">Hydrolase</keyword>
<dbReference type="InterPro" id="IPR022764">
    <property type="entry name" value="Peptidase_S54_rhomboid_dom"/>
</dbReference>
<feature type="domain" description="Peptidase S54 rhomboid" evidence="9">
    <location>
        <begin position="78"/>
        <end position="215"/>
    </location>
</feature>
<dbReference type="Gene3D" id="1.20.1540.10">
    <property type="entry name" value="Rhomboid-like"/>
    <property type="match status" value="1"/>
</dbReference>
<keyword evidence="11" id="KW-1185">Reference proteome</keyword>
<comment type="subcellular location">
    <subcellularLocation>
        <location evidence="1">Membrane</location>
        <topology evidence="1">Multi-pass membrane protein</topology>
    </subcellularLocation>
</comment>
<keyword evidence="7 8" id="KW-0472">Membrane</keyword>
<dbReference type="GO" id="GO:0016020">
    <property type="term" value="C:membrane"/>
    <property type="evidence" value="ECO:0007669"/>
    <property type="project" value="UniProtKB-SubCell"/>
</dbReference>
<dbReference type="GO" id="GO:0004252">
    <property type="term" value="F:serine-type endopeptidase activity"/>
    <property type="evidence" value="ECO:0007669"/>
    <property type="project" value="InterPro"/>
</dbReference>
<comment type="caution">
    <text evidence="10">The sequence shown here is derived from an EMBL/GenBank/DDBJ whole genome shotgun (WGS) entry which is preliminary data.</text>
</comment>